<keyword evidence="2" id="KW-0812">Transmembrane</keyword>
<keyword evidence="2" id="KW-0472">Membrane</keyword>
<evidence type="ECO:0000313" key="4">
    <source>
        <dbReference type="Proteomes" id="UP000019140"/>
    </source>
</evidence>
<accession>W4LS00</accession>
<gene>
    <name evidence="3" type="ORF">ETSY2_38910</name>
</gene>
<name>W4LS00_9BACT</name>
<evidence type="ECO:0000256" key="1">
    <source>
        <dbReference type="SAM" id="MobiDB-lite"/>
    </source>
</evidence>
<dbReference type="Proteomes" id="UP000019140">
    <property type="component" value="Unassembled WGS sequence"/>
</dbReference>
<feature type="transmembrane region" description="Helical" evidence="2">
    <location>
        <begin position="6"/>
        <end position="24"/>
    </location>
</feature>
<keyword evidence="2" id="KW-1133">Transmembrane helix</keyword>
<feature type="region of interest" description="Disordered" evidence="1">
    <location>
        <begin position="50"/>
        <end position="79"/>
    </location>
</feature>
<feature type="compositionally biased region" description="Basic and acidic residues" evidence="1">
    <location>
        <begin position="55"/>
        <end position="66"/>
    </location>
</feature>
<proteinExistence type="predicted"/>
<dbReference type="EMBL" id="AZHX01001720">
    <property type="protein sequence ID" value="ETX00511.1"/>
    <property type="molecule type" value="Genomic_DNA"/>
</dbReference>
<sequence>MSILIRVVMVAVIVWGLWRIYTALYPPSPRRPKRIDTQDEWQDVLEEIDELPETAESHRRAREHSSRLAKASDQPAGSVASEAIESVMIQEAEAALSLVREGDENERLAAYHEIAIYEKLCAMADSHISRATRQKIDDIHQQALEMICPPDEEY</sequence>
<keyword evidence="4" id="KW-1185">Reference proteome</keyword>
<evidence type="ECO:0000313" key="3">
    <source>
        <dbReference type="EMBL" id="ETX00511.1"/>
    </source>
</evidence>
<evidence type="ECO:0000256" key="2">
    <source>
        <dbReference type="SAM" id="Phobius"/>
    </source>
</evidence>
<dbReference type="HOGENOM" id="CLU_1701012_0_0_7"/>
<protein>
    <submittedName>
        <fullName evidence="3">Uncharacterized protein</fullName>
    </submittedName>
</protein>
<dbReference type="AlphaFoldDB" id="W4LS00"/>
<reference evidence="3 4" key="1">
    <citation type="journal article" date="2014" name="Nature">
        <title>An environmental bacterial taxon with a large and distinct metabolic repertoire.</title>
        <authorList>
            <person name="Wilson M.C."/>
            <person name="Mori T."/>
            <person name="Ruckert C."/>
            <person name="Uria A.R."/>
            <person name="Helf M.J."/>
            <person name="Takada K."/>
            <person name="Gernert C."/>
            <person name="Steffens U.A."/>
            <person name="Heycke N."/>
            <person name="Schmitt S."/>
            <person name="Rinke C."/>
            <person name="Helfrich E.J."/>
            <person name="Brachmann A.O."/>
            <person name="Gurgui C."/>
            <person name="Wakimoto T."/>
            <person name="Kracht M."/>
            <person name="Crusemann M."/>
            <person name="Hentschel U."/>
            <person name="Abe I."/>
            <person name="Matsunaga S."/>
            <person name="Kalinowski J."/>
            <person name="Takeyama H."/>
            <person name="Piel J."/>
        </authorList>
    </citation>
    <scope>NUCLEOTIDE SEQUENCE [LARGE SCALE GENOMIC DNA]</scope>
    <source>
        <strain evidence="4">TSY2</strain>
    </source>
</reference>
<organism evidence="3 4">
    <name type="scientific">Candidatus Entotheonella gemina</name>
    <dbReference type="NCBI Taxonomy" id="1429439"/>
    <lineage>
        <taxon>Bacteria</taxon>
        <taxon>Pseudomonadati</taxon>
        <taxon>Nitrospinota/Tectimicrobiota group</taxon>
        <taxon>Candidatus Tectimicrobiota</taxon>
        <taxon>Candidatus Entotheonellia</taxon>
        <taxon>Candidatus Entotheonellales</taxon>
        <taxon>Candidatus Entotheonellaceae</taxon>
        <taxon>Candidatus Entotheonella</taxon>
    </lineage>
</organism>
<comment type="caution">
    <text evidence="3">The sequence shown here is derived from an EMBL/GenBank/DDBJ whole genome shotgun (WGS) entry which is preliminary data.</text>
</comment>